<organism evidence="2 3">
    <name type="scientific">Stylosanthes scabra</name>
    <dbReference type="NCBI Taxonomy" id="79078"/>
    <lineage>
        <taxon>Eukaryota</taxon>
        <taxon>Viridiplantae</taxon>
        <taxon>Streptophyta</taxon>
        <taxon>Embryophyta</taxon>
        <taxon>Tracheophyta</taxon>
        <taxon>Spermatophyta</taxon>
        <taxon>Magnoliopsida</taxon>
        <taxon>eudicotyledons</taxon>
        <taxon>Gunneridae</taxon>
        <taxon>Pentapetalae</taxon>
        <taxon>rosids</taxon>
        <taxon>fabids</taxon>
        <taxon>Fabales</taxon>
        <taxon>Fabaceae</taxon>
        <taxon>Papilionoideae</taxon>
        <taxon>50 kb inversion clade</taxon>
        <taxon>dalbergioids sensu lato</taxon>
        <taxon>Dalbergieae</taxon>
        <taxon>Pterocarpus clade</taxon>
        <taxon>Stylosanthes</taxon>
    </lineage>
</organism>
<dbReference type="Proteomes" id="UP001341840">
    <property type="component" value="Unassembled WGS sequence"/>
</dbReference>
<evidence type="ECO:0000313" key="3">
    <source>
        <dbReference type="Proteomes" id="UP001341840"/>
    </source>
</evidence>
<dbReference type="EMBL" id="JASCZI010090744">
    <property type="protein sequence ID" value="MED6145960.1"/>
    <property type="molecule type" value="Genomic_DNA"/>
</dbReference>
<name>A0ABU6TBN8_9FABA</name>
<reference evidence="2 3" key="1">
    <citation type="journal article" date="2023" name="Plants (Basel)">
        <title>Bridging the Gap: Combining Genomics and Transcriptomics Approaches to Understand Stylosanthes scabra, an Orphan Legume from the Brazilian Caatinga.</title>
        <authorList>
            <person name="Ferreira-Neto J.R.C."/>
            <person name="da Silva M.D."/>
            <person name="Binneck E."/>
            <person name="de Melo N.F."/>
            <person name="da Silva R.H."/>
            <person name="de Melo A.L.T.M."/>
            <person name="Pandolfi V."/>
            <person name="Bustamante F.O."/>
            <person name="Brasileiro-Vidal A.C."/>
            <person name="Benko-Iseppon A.M."/>
        </authorList>
    </citation>
    <scope>NUCLEOTIDE SEQUENCE [LARGE SCALE GENOMIC DNA]</scope>
    <source>
        <tissue evidence="2">Leaves</tissue>
    </source>
</reference>
<feature type="region of interest" description="Disordered" evidence="1">
    <location>
        <begin position="74"/>
        <end position="96"/>
    </location>
</feature>
<protein>
    <submittedName>
        <fullName evidence="2">Uncharacterized protein</fullName>
    </submittedName>
</protein>
<evidence type="ECO:0000313" key="2">
    <source>
        <dbReference type="EMBL" id="MED6145960.1"/>
    </source>
</evidence>
<keyword evidence="3" id="KW-1185">Reference proteome</keyword>
<sequence length="111" mass="12115">MRNLGQQLFRLRSSDSGNVSYRAVAAPTTASSINGDGFFERQWWRSNAEDGGDGIGTSGGDSFVVQHHCRGSSFNHYPPSIPASKSTAETLKRRRGGNGEVRRFCYDTAAQ</sequence>
<comment type="caution">
    <text evidence="2">The sequence shown here is derived from an EMBL/GenBank/DDBJ whole genome shotgun (WGS) entry which is preliminary data.</text>
</comment>
<accession>A0ABU6TBN8</accession>
<evidence type="ECO:0000256" key="1">
    <source>
        <dbReference type="SAM" id="MobiDB-lite"/>
    </source>
</evidence>
<gene>
    <name evidence="2" type="ORF">PIB30_029923</name>
</gene>
<proteinExistence type="predicted"/>